<dbReference type="GO" id="GO:0046854">
    <property type="term" value="P:phosphatidylinositol phosphate biosynthetic process"/>
    <property type="evidence" value="ECO:0007669"/>
    <property type="project" value="TreeGrafter"/>
</dbReference>
<feature type="region of interest" description="Disordered" evidence="5">
    <location>
        <begin position="267"/>
        <end position="303"/>
    </location>
</feature>
<keyword evidence="2 4" id="KW-0808">Transferase</keyword>
<dbReference type="InterPro" id="IPR005522">
    <property type="entry name" value="IPK"/>
</dbReference>
<dbReference type="GO" id="GO:0005634">
    <property type="term" value="C:nucleus"/>
    <property type="evidence" value="ECO:0007669"/>
    <property type="project" value="TreeGrafter"/>
</dbReference>
<accession>A0A7C8JXN1</accession>
<dbReference type="Proteomes" id="UP000480548">
    <property type="component" value="Unassembled WGS sequence"/>
</dbReference>
<dbReference type="EC" id="2.7.-.-" evidence="4"/>
<evidence type="ECO:0000256" key="5">
    <source>
        <dbReference type="SAM" id="MobiDB-lite"/>
    </source>
</evidence>
<dbReference type="AlphaFoldDB" id="A0A7C8JXN1"/>
<organism evidence="6 7">
    <name type="scientific">Orbilia oligospora</name>
    <name type="common">Nematode-trapping fungus</name>
    <name type="synonym">Arthrobotrys oligospora</name>
    <dbReference type="NCBI Taxonomy" id="2813651"/>
    <lineage>
        <taxon>Eukaryota</taxon>
        <taxon>Fungi</taxon>
        <taxon>Dikarya</taxon>
        <taxon>Ascomycota</taxon>
        <taxon>Pezizomycotina</taxon>
        <taxon>Orbiliomycetes</taxon>
        <taxon>Orbiliales</taxon>
        <taxon>Orbiliaceae</taxon>
        <taxon>Orbilia</taxon>
    </lineage>
</organism>
<dbReference type="SUPFAM" id="SSF56104">
    <property type="entry name" value="SAICAR synthase-like"/>
    <property type="match status" value="1"/>
</dbReference>
<evidence type="ECO:0000256" key="4">
    <source>
        <dbReference type="RuleBase" id="RU363090"/>
    </source>
</evidence>
<evidence type="ECO:0000313" key="6">
    <source>
        <dbReference type="EMBL" id="KAF3125077.1"/>
    </source>
</evidence>
<dbReference type="GO" id="GO:0000824">
    <property type="term" value="F:inositol-1,4,5,6-tetrakisphosphate 3-kinase activity"/>
    <property type="evidence" value="ECO:0007669"/>
    <property type="project" value="TreeGrafter"/>
</dbReference>
<comment type="similarity">
    <text evidence="1 4">Belongs to the inositol phosphokinase (IPK) family.</text>
</comment>
<evidence type="ECO:0000313" key="7">
    <source>
        <dbReference type="Proteomes" id="UP000480548"/>
    </source>
</evidence>
<comment type="caution">
    <text evidence="6">The sequence shown here is derived from an EMBL/GenBank/DDBJ whole genome shotgun (WGS) entry which is preliminary data.</text>
</comment>
<evidence type="ECO:0000256" key="3">
    <source>
        <dbReference type="ARBA" id="ARBA00022777"/>
    </source>
</evidence>
<reference evidence="6 7" key="1">
    <citation type="submission" date="2019-06" db="EMBL/GenBank/DDBJ databases">
        <authorList>
            <person name="Palmer J.M."/>
        </authorList>
    </citation>
    <scope>NUCLEOTIDE SEQUENCE [LARGE SCALE GENOMIC DNA]</scope>
    <source>
        <strain evidence="6 7">TWF703</strain>
    </source>
</reference>
<dbReference type="GO" id="GO:0032958">
    <property type="term" value="P:inositol phosphate biosynthetic process"/>
    <property type="evidence" value="ECO:0007669"/>
    <property type="project" value="InterPro"/>
</dbReference>
<feature type="compositionally biased region" description="Polar residues" evidence="5">
    <location>
        <begin position="97"/>
        <end position="108"/>
    </location>
</feature>
<dbReference type="GO" id="GO:0008440">
    <property type="term" value="F:inositol-1,4,5-trisphosphate 3-kinase activity"/>
    <property type="evidence" value="ECO:0007669"/>
    <property type="project" value="TreeGrafter"/>
</dbReference>
<dbReference type="InterPro" id="IPR038286">
    <property type="entry name" value="IPK_sf"/>
</dbReference>
<evidence type="ECO:0000256" key="1">
    <source>
        <dbReference type="ARBA" id="ARBA00007374"/>
    </source>
</evidence>
<sequence>MSGNSNSPFIAPPIIKRFSHAAAGHEGVLRDESGALLIKPCLPKEVDFYQAAVSHPEFAKWMPTFMGTLQLNSQTTASLGDKPGVPPVPAIAPALPSSDQGETSTRSDATTKKPLEISIVLSNLTYGFAKPCVLDVKLGAQLWDDEAPLEKRARLDEVSDKTTSRSLGMRIAGMKVWKGENKEYQIYDKNYGRQFTADNAVDGFKEFLFSGKLSEEQSKFIAKRFADKVAAIQAVLENQESRMYSASLLFVYEGDIDALDQALQIEKEKDPSKGTLAEGEDDGDEDEDEEDDDESKPPPKKIEDLKIIDFAHATWTPGQGPDLNALHGVKSVLPLFRQLS</sequence>
<keyword evidence="3 4" id="KW-0418">Kinase</keyword>
<feature type="region of interest" description="Disordered" evidence="5">
    <location>
        <begin position="76"/>
        <end position="109"/>
    </location>
</feature>
<dbReference type="PANTHER" id="PTHR12400">
    <property type="entry name" value="INOSITOL POLYPHOSPHATE KINASE"/>
    <property type="match status" value="1"/>
</dbReference>
<dbReference type="GO" id="GO:0005737">
    <property type="term" value="C:cytoplasm"/>
    <property type="evidence" value="ECO:0007669"/>
    <property type="project" value="TreeGrafter"/>
</dbReference>
<proteinExistence type="inferred from homology"/>
<dbReference type="PANTHER" id="PTHR12400:SF103">
    <property type="entry name" value="INOSITOL POLYPHOSPHATE MULTIKINASE"/>
    <property type="match status" value="1"/>
</dbReference>
<dbReference type="Pfam" id="PF03770">
    <property type="entry name" value="IPK"/>
    <property type="match status" value="1"/>
</dbReference>
<name>A0A7C8JXN1_ORBOL</name>
<dbReference type="Gene3D" id="3.30.470.160">
    <property type="entry name" value="Inositol polyphosphate kinase"/>
    <property type="match status" value="1"/>
</dbReference>
<evidence type="ECO:0000256" key="2">
    <source>
        <dbReference type="ARBA" id="ARBA00022679"/>
    </source>
</evidence>
<feature type="compositionally biased region" description="Acidic residues" evidence="5">
    <location>
        <begin position="278"/>
        <end position="294"/>
    </location>
</feature>
<dbReference type="EMBL" id="WIQZ01000094">
    <property type="protein sequence ID" value="KAF3125077.1"/>
    <property type="molecule type" value="Genomic_DNA"/>
</dbReference>
<gene>
    <name evidence="6" type="ORF">TWF703_011108</name>
</gene>
<protein>
    <recommendedName>
        <fullName evidence="4">Kinase</fullName>
        <ecNumber evidence="4">2.7.-.-</ecNumber>
    </recommendedName>
</protein>